<dbReference type="GO" id="GO:0016020">
    <property type="term" value="C:membrane"/>
    <property type="evidence" value="ECO:0007669"/>
    <property type="project" value="InterPro"/>
</dbReference>
<sequence>KMDEAVQYKQRLEAIAEKRRLQEEQYRARREMEEEKLRLQQLKRKSLRDQWLMEGAPLSPTSQDSPHSLPCGSQAQDIEKHTDKLQSESQRLAKEEEQLKEQMESGQTVRTRVHTHTPTDSVDKKGFGIYVEEACSIPLLLFVMDKAFPVLCTFDVAPLVQNQELYECRPVIASEFVNVQLKEERRAGVSEGAPIPISSISEEEEEEGTVVMRAECVIITDEGNDIPEDLVSQVYQLKIMKSEEPPLLNPDAGQDRGETEKNPEKFTQPEKSEETDPTAETQPEAAVVDMQGGVKPNTEGQDKMLEDPTSVQVQPPAVAREGTTLSSLPVYFQSSPTNELGLECAAAAPPEGAEIASKAQDPANLPGLFHEVPLDDPQGNQRIETGQGEQTPLLSESRAPDNCTIQTGACQGEVTEAPKLKTCQCCSVL</sequence>
<evidence type="ECO:0000313" key="5">
    <source>
        <dbReference type="Proteomes" id="UP000261620"/>
    </source>
</evidence>
<reference evidence="4" key="2">
    <citation type="submission" date="2025-09" db="UniProtKB">
        <authorList>
            <consortium name="Ensembl"/>
        </authorList>
    </citation>
    <scope>IDENTIFICATION</scope>
</reference>
<feature type="compositionally biased region" description="Polar residues" evidence="3">
    <location>
        <begin position="59"/>
        <end position="76"/>
    </location>
</feature>
<dbReference type="Proteomes" id="UP000261620">
    <property type="component" value="Unplaced"/>
</dbReference>
<feature type="region of interest" description="Disordered" evidence="3">
    <location>
        <begin position="363"/>
        <end position="399"/>
    </location>
</feature>
<proteinExistence type="predicted"/>
<name>A0A3Q4B1G9_MOLML</name>
<feature type="compositionally biased region" description="Basic and acidic residues" evidence="3">
    <location>
        <begin position="253"/>
        <end position="274"/>
    </location>
</feature>
<dbReference type="AlphaFoldDB" id="A0A3Q4B1G9"/>
<evidence type="ECO:0000313" key="4">
    <source>
        <dbReference type="Ensembl" id="ENSMMOP00000011195.1"/>
    </source>
</evidence>
<keyword evidence="5" id="KW-1185">Reference proteome</keyword>
<dbReference type="STRING" id="94237.ENSMMOP00000011195"/>
<accession>A0A3Q4B1G9</accession>
<protein>
    <recommendedName>
        <fullName evidence="6">Paralemmin</fullName>
    </recommendedName>
</protein>
<dbReference type="GO" id="GO:0008360">
    <property type="term" value="P:regulation of cell shape"/>
    <property type="evidence" value="ECO:0007669"/>
    <property type="project" value="InterPro"/>
</dbReference>
<dbReference type="PANTHER" id="PTHR47528:SF1">
    <property type="entry name" value="PARALEMMIN-3"/>
    <property type="match status" value="1"/>
</dbReference>
<dbReference type="OMA" id="RAECVII"/>
<feature type="region of interest" description="Disordered" evidence="3">
    <location>
        <begin position="242"/>
        <end position="285"/>
    </location>
</feature>
<evidence type="ECO:0000256" key="1">
    <source>
        <dbReference type="ARBA" id="ARBA00023054"/>
    </source>
</evidence>
<dbReference type="PANTHER" id="PTHR47528">
    <property type="entry name" value="PARALEMMIN-3"/>
    <property type="match status" value="1"/>
</dbReference>
<dbReference type="InterPro" id="IPR024149">
    <property type="entry name" value="Paralemmin-3"/>
</dbReference>
<organism evidence="4 5">
    <name type="scientific">Mola mola</name>
    <name type="common">Ocean sunfish</name>
    <name type="synonym">Tetraodon mola</name>
    <dbReference type="NCBI Taxonomy" id="94237"/>
    <lineage>
        <taxon>Eukaryota</taxon>
        <taxon>Metazoa</taxon>
        <taxon>Chordata</taxon>
        <taxon>Craniata</taxon>
        <taxon>Vertebrata</taxon>
        <taxon>Euteleostomi</taxon>
        <taxon>Actinopterygii</taxon>
        <taxon>Neopterygii</taxon>
        <taxon>Teleostei</taxon>
        <taxon>Neoteleostei</taxon>
        <taxon>Acanthomorphata</taxon>
        <taxon>Eupercaria</taxon>
        <taxon>Tetraodontiformes</taxon>
        <taxon>Molidae</taxon>
        <taxon>Mola</taxon>
    </lineage>
</organism>
<dbReference type="InterPro" id="IPR004965">
    <property type="entry name" value="Paralemmin"/>
</dbReference>
<evidence type="ECO:0008006" key="6">
    <source>
        <dbReference type="Google" id="ProtNLM"/>
    </source>
</evidence>
<evidence type="ECO:0000256" key="2">
    <source>
        <dbReference type="SAM" id="Coils"/>
    </source>
</evidence>
<reference evidence="4" key="1">
    <citation type="submission" date="2025-08" db="UniProtKB">
        <authorList>
            <consortium name="Ensembl"/>
        </authorList>
    </citation>
    <scope>IDENTIFICATION</scope>
</reference>
<dbReference type="Pfam" id="PF03285">
    <property type="entry name" value="Paralemmin"/>
    <property type="match status" value="1"/>
</dbReference>
<feature type="compositionally biased region" description="Polar residues" evidence="3">
    <location>
        <begin position="378"/>
        <end position="394"/>
    </location>
</feature>
<evidence type="ECO:0000256" key="3">
    <source>
        <dbReference type="SAM" id="MobiDB-lite"/>
    </source>
</evidence>
<feature type="region of interest" description="Disordered" evidence="3">
    <location>
        <begin position="50"/>
        <end position="118"/>
    </location>
</feature>
<dbReference type="Ensembl" id="ENSMMOT00000011390.1">
    <property type="protein sequence ID" value="ENSMMOP00000011195.1"/>
    <property type="gene ID" value="ENSMMOG00000008637.1"/>
</dbReference>
<feature type="compositionally biased region" description="Basic and acidic residues" evidence="3">
    <location>
        <begin position="77"/>
        <end position="103"/>
    </location>
</feature>
<keyword evidence="1 2" id="KW-0175">Coiled coil</keyword>
<feature type="coiled-coil region" evidence="2">
    <location>
        <begin position="5"/>
        <end position="50"/>
    </location>
</feature>